<dbReference type="AlphaFoldDB" id="A0A1D9QCD4"/>
<dbReference type="VEuPathDB" id="FungiDB:sscle_09g070430"/>
<reference evidence="2" key="1">
    <citation type="journal article" date="2017" name="Genome Biol. Evol.">
        <title>The complete genome sequence of the phytopathogenic fungus Sclerotinia sclerotiorum reveals insights into the genome architecture of broad host range pathogens.</title>
        <authorList>
            <person name="Derbyshire M."/>
            <person name="Denton-Giles M."/>
            <person name="Hegedus D."/>
            <person name="Seifbarghy S."/>
            <person name="Rollins J."/>
            <person name="van Kan J."/>
            <person name="Seidl M.F."/>
            <person name="Faino L."/>
            <person name="Mbengue M."/>
            <person name="Navaud O."/>
            <person name="Raffaele S."/>
            <person name="Hammond-Kosack K."/>
            <person name="Heard S."/>
            <person name="Oliver R."/>
        </authorList>
    </citation>
    <scope>NUCLEOTIDE SEQUENCE [LARGE SCALE GENOMIC DNA]</scope>
    <source>
        <strain evidence="2">ATCC 18683 / 1980 / Ss-1</strain>
    </source>
</reference>
<dbReference type="OrthoDB" id="3509531at2759"/>
<proteinExistence type="predicted"/>
<sequence length="826" mass="89495">MSSNDVIPNSPAGWKHYSESHSLPTLPQRTNLVAKDSKYVLRDIYVDAPAAIATSTSSFTNIYADVLAFPTPNTTITIPQDGVVNLVCRTVTASGPLTLTLDHATTDESVFMIYGSTFDQPISYKLNSSTTPAITLDLSPSSGNLGAQIDIINGEATLTYLDRYVDLSMSDVEFKNCLVTQLRIASILFWIQPSLALALTSHVARATDSSEAGALLNLQAHALGQQITASVLTGPNMNYAPVLTLSLYKQVLDGAIATTSAFETQYNRFSDKGTAIADQKIAWKAMLDQTVDSIALQQTLVNNALARWNSATAILNSAEATLRAHQILLQKRQWQFHAGIEVWKIKQTINTIVEVLQVVVGFAMAIGELAIGDPAGAAAAPAAAASAVKVATKAANVENSFLKPQTIKAIKSSTEAVFKLYQSTSTSVNDIRIKIDRGTDNTSKVVLNTAGGDVSGDNQPNADLAEILSLAAWDDWMLESDAQMAYAVAQSIGGAGAYQLELRRHAIDGKLLVQARAQAVKLGQEYIQLRLQLHATQANKLRLQQLYDTYQGEEEAALEAQGYFYDQVSMLRNSIMVYMRDAVWAYKYYTLSDSSIALDPLKTTLQYQQDSQMILQEVTSCKENYSSDFTPFSLGIQTLELPLSYPNSVVTALQSDSHSVTITFSPSVTSTSTSTSITPAISSSILPPITGPFTSGSRFRVFGMRAFLLGAKPLPSSFSSVTSKAPILLTISTSGIYNDVKDNVVYGYTMKPLERTFKYMVAKDGTVQLPYTFDSIIHSADYVDPTAFAQWTVKIENANSLDLSGLTGLELYWEGNARLNHGGGNA</sequence>
<evidence type="ECO:0000313" key="1">
    <source>
        <dbReference type="EMBL" id="APA12273.1"/>
    </source>
</evidence>
<protein>
    <submittedName>
        <fullName evidence="1">Uncharacterized protein</fullName>
    </submittedName>
</protein>
<name>A0A1D9QCD4_SCLS1</name>
<dbReference type="RefSeq" id="XP_001588268.1">
    <property type="nucleotide sequence ID" value="XM_001588218.1"/>
</dbReference>
<dbReference type="PANTHER" id="PTHR34714:SF2">
    <property type="entry name" value="EGF-LIKE DOMAIN-CONTAINING PROTEIN"/>
    <property type="match status" value="1"/>
</dbReference>
<dbReference type="PANTHER" id="PTHR34714">
    <property type="entry name" value="EGF-LIKE DOMAIN-CONTAINING PROTEIN"/>
    <property type="match status" value="1"/>
</dbReference>
<accession>A0A1D9QCD4</accession>
<organism evidence="1 2">
    <name type="scientific">Sclerotinia sclerotiorum (strain ATCC 18683 / 1980 / Ss-1)</name>
    <name type="common">White mold</name>
    <name type="synonym">Whetzelinia sclerotiorum</name>
    <dbReference type="NCBI Taxonomy" id="665079"/>
    <lineage>
        <taxon>Eukaryota</taxon>
        <taxon>Fungi</taxon>
        <taxon>Dikarya</taxon>
        <taxon>Ascomycota</taxon>
        <taxon>Pezizomycotina</taxon>
        <taxon>Leotiomycetes</taxon>
        <taxon>Helotiales</taxon>
        <taxon>Sclerotiniaceae</taxon>
        <taxon>Sclerotinia</taxon>
    </lineage>
</organism>
<dbReference type="KEGG" id="ssl:SS1G_10715"/>
<evidence type="ECO:0000313" key="2">
    <source>
        <dbReference type="Proteomes" id="UP000177798"/>
    </source>
</evidence>
<dbReference type="Proteomes" id="UP000177798">
    <property type="component" value="Chromosome 9"/>
</dbReference>
<dbReference type="EMBL" id="CP017822">
    <property type="protein sequence ID" value="APA12273.1"/>
    <property type="molecule type" value="Genomic_DNA"/>
</dbReference>
<gene>
    <name evidence="1" type="ORF">sscle_09g070430</name>
</gene>